<dbReference type="Pfam" id="PF00651">
    <property type="entry name" value="BTB"/>
    <property type="match status" value="1"/>
</dbReference>
<feature type="domain" description="BTB" evidence="3">
    <location>
        <begin position="55"/>
        <end position="126"/>
    </location>
</feature>
<dbReference type="PROSITE" id="PS50097">
    <property type="entry name" value="BTB"/>
    <property type="match status" value="1"/>
</dbReference>
<dbReference type="GeneTree" id="ENSGT00940000165458"/>
<dbReference type="SMART" id="SM00612">
    <property type="entry name" value="Kelch"/>
    <property type="match status" value="5"/>
</dbReference>
<dbReference type="AlphaFoldDB" id="A0A8D3BQW0"/>
<sequence>MHCPMRKKRPTRDSDFSAIAVPSMYCSGYLDYTVETHASRSMGVMDEFRKQELLCDVVLHVTYKERTVDFKVHRLVLASCSPYFRAMFTSSFKERHAPEITLRDVCPQVVGRLIDFAYTSRITVGEKCVLHVLLAAMRYQMEDVAKACCDFLTKHLEPANVIGIARFAEDIGCTELHQRSREYINTHFNEVTKVDEFFSLSHCQLLELISQDSLKVLCESEVYKACTDWVGWDMEGRAQYLHALLNAVHIYALPPKFLKNQLLSCPILSKANSCKDLLSKIFQDMTLRKLPPAPNRGTQLIYVAGGYRQHSLASMEAYNPRRNVWLKLADMGTPCSGLAACALFGLLYTVGGRNLSLQNNTESSALCCYNPMTNQWSQRASLNTPRNRVGVGVVDGCIYAVGGSQGSTHHSTVERWDPESNRWSFVCPMSVARLGAGVAACGGALYVVGGYDGQNRWDTAEKYQPDTNTWHQLAPMSTIRSGLGECVSTSGTHNEDMRGVCVWRVCVCVCVCVCVFWPFKEHFLGSMLIHAVSRTQTRVCPSRMKNAVGDCPSPTRFAPFGKISGKYRRYCQNVRPFLHIPPLPVFAGLVCVNSHLYAIGGYDGRSQLSSVERYNVARNVWEPRAPMLYCRSAHGVTVHHRRIFVLGQFRH</sequence>
<dbReference type="GO" id="GO:0071379">
    <property type="term" value="P:cellular response to prostaglandin stimulus"/>
    <property type="evidence" value="ECO:0007669"/>
    <property type="project" value="Ensembl"/>
</dbReference>
<dbReference type="FunFam" id="1.25.40.420:FF:000001">
    <property type="entry name" value="Kelch-like family member 12"/>
    <property type="match status" value="1"/>
</dbReference>
<dbReference type="PANTHER" id="PTHR24412:SF174">
    <property type="entry name" value="KELCH-LIKE ECH-ASSOCIATED PROTEIN 1A"/>
    <property type="match status" value="1"/>
</dbReference>
<dbReference type="Gene3D" id="2.120.10.80">
    <property type="entry name" value="Kelch-type beta propeller"/>
    <property type="match status" value="2"/>
</dbReference>
<dbReference type="GO" id="GO:0030536">
    <property type="term" value="P:larval feeding behavior"/>
    <property type="evidence" value="ECO:0007669"/>
    <property type="project" value="Ensembl"/>
</dbReference>
<reference evidence="4" key="2">
    <citation type="submission" date="2025-08" db="UniProtKB">
        <authorList>
            <consortium name="Ensembl"/>
        </authorList>
    </citation>
    <scope>IDENTIFICATION</scope>
</reference>
<dbReference type="GO" id="GO:0016567">
    <property type="term" value="P:protein ubiquitination"/>
    <property type="evidence" value="ECO:0007669"/>
    <property type="project" value="Ensembl"/>
</dbReference>
<dbReference type="SUPFAM" id="SSF54695">
    <property type="entry name" value="POZ domain"/>
    <property type="match status" value="1"/>
</dbReference>
<protein>
    <submittedName>
        <fullName evidence="4">Kelch-like ECH-associated protein 1a</fullName>
    </submittedName>
</protein>
<dbReference type="InterPro" id="IPR015915">
    <property type="entry name" value="Kelch-typ_b-propeller"/>
</dbReference>
<dbReference type="InterPro" id="IPR011333">
    <property type="entry name" value="SKP1/BTB/POZ_sf"/>
</dbReference>
<dbReference type="Pfam" id="PF07707">
    <property type="entry name" value="BACK"/>
    <property type="match status" value="1"/>
</dbReference>
<evidence type="ECO:0000256" key="2">
    <source>
        <dbReference type="ARBA" id="ARBA00022737"/>
    </source>
</evidence>
<evidence type="ECO:0000256" key="1">
    <source>
        <dbReference type="ARBA" id="ARBA00022441"/>
    </source>
</evidence>
<dbReference type="GO" id="GO:0071466">
    <property type="term" value="P:cellular response to xenobiotic stimulus"/>
    <property type="evidence" value="ECO:0007669"/>
    <property type="project" value="Ensembl"/>
</dbReference>
<dbReference type="SUPFAM" id="SSF117281">
    <property type="entry name" value="Kelch motif"/>
    <property type="match status" value="2"/>
</dbReference>
<dbReference type="FunFam" id="3.30.710.10:FF:000001">
    <property type="entry name" value="Kelch-like family member 20"/>
    <property type="match status" value="1"/>
</dbReference>
<reference evidence="4" key="1">
    <citation type="submission" date="2023-05" db="EMBL/GenBank/DDBJ databases">
        <title>High-quality long-read genome of Scophthalmus maximus.</title>
        <authorList>
            <person name="Lien S."/>
            <person name="Martinez P."/>
        </authorList>
    </citation>
    <scope>NUCLEOTIDE SEQUENCE [LARGE SCALE GENOMIC DNA]</scope>
</reference>
<dbReference type="Proteomes" id="UP000694558">
    <property type="component" value="Chromosome 17"/>
</dbReference>
<keyword evidence="1" id="KW-0880">Kelch repeat</keyword>
<proteinExistence type="predicted"/>
<dbReference type="PANTHER" id="PTHR24412">
    <property type="entry name" value="KELCH PROTEIN"/>
    <property type="match status" value="1"/>
</dbReference>
<evidence type="ECO:0000259" key="3">
    <source>
        <dbReference type="PROSITE" id="PS50097"/>
    </source>
</evidence>
<dbReference type="InterPro" id="IPR006652">
    <property type="entry name" value="Kelch_1"/>
</dbReference>
<name>A0A8D3BQW0_SCOMX</name>
<evidence type="ECO:0000313" key="5">
    <source>
        <dbReference type="Proteomes" id="UP000694558"/>
    </source>
</evidence>
<dbReference type="InterPro" id="IPR000210">
    <property type="entry name" value="BTB/POZ_dom"/>
</dbReference>
<dbReference type="GO" id="GO:0006511">
    <property type="term" value="P:ubiquitin-dependent protein catabolic process"/>
    <property type="evidence" value="ECO:0007669"/>
    <property type="project" value="Ensembl"/>
</dbReference>
<gene>
    <name evidence="4" type="primary">keap1a</name>
</gene>
<dbReference type="SMART" id="SM00875">
    <property type="entry name" value="BACK"/>
    <property type="match status" value="1"/>
</dbReference>
<accession>A0A8D3BQW0</accession>
<dbReference type="PIRSF" id="PIRSF037037">
    <property type="entry name" value="Kelch-like_protein_gigaxonin"/>
    <property type="match status" value="1"/>
</dbReference>
<dbReference type="InterPro" id="IPR011705">
    <property type="entry name" value="BACK"/>
</dbReference>
<keyword evidence="2" id="KW-0677">Repeat</keyword>
<organism evidence="4 5">
    <name type="scientific">Scophthalmus maximus</name>
    <name type="common">Turbot</name>
    <name type="synonym">Psetta maxima</name>
    <dbReference type="NCBI Taxonomy" id="52904"/>
    <lineage>
        <taxon>Eukaryota</taxon>
        <taxon>Metazoa</taxon>
        <taxon>Chordata</taxon>
        <taxon>Craniata</taxon>
        <taxon>Vertebrata</taxon>
        <taxon>Euteleostomi</taxon>
        <taxon>Actinopterygii</taxon>
        <taxon>Neopterygii</taxon>
        <taxon>Teleostei</taxon>
        <taxon>Neoteleostei</taxon>
        <taxon>Acanthomorphata</taxon>
        <taxon>Carangaria</taxon>
        <taxon>Pleuronectiformes</taxon>
        <taxon>Pleuronectoidei</taxon>
        <taxon>Scophthalmidae</taxon>
        <taxon>Scophthalmus</taxon>
    </lineage>
</organism>
<evidence type="ECO:0000313" key="4">
    <source>
        <dbReference type="Ensembl" id="ENSSMAP00000037418.1"/>
    </source>
</evidence>
<dbReference type="InterPro" id="IPR017096">
    <property type="entry name" value="BTB-kelch_protein"/>
</dbReference>
<dbReference type="Gene3D" id="3.30.710.10">
    <property type="entry name" value="Potassium Channel Kv1.1, Chain A"/>
    <property type="match status" value="1"/>
</dbReference>
<dbReference type="Ensembl" id="ENSSMAT00000049290.1">
    <property type="protein sequence ID" value="ENSSMAP00000037418.1"/>
    <property type="gene ID" value="ENSSMAG00000017380.2"/>
</dbReference>
<dbReference type="Pfam" id="PF01344">
    <property type="entry name" value="Kelch_1"/>
    <property type="match status" value="5"/>
</dbReference>
<dbReference type="Gene3D" id="1.25.40.420">
    <property type="match status" value="1"/>
</dbReference>
<dbReference type="SMART" id="SM00225">
    <property type="entry name" value="BTB"/>
    <property type="match status" value="1"/>
</dbReference>